<evidence type="ECO:0008006" key="5">
    <source>
        <dbReference type="Google" id="ProtNLM"/>
    </source>
</evidence>
<dbReference type="InterPro" id="IPR011333">
    <property type="entry name" value="SKP1/BTB/POZ_sf"/>
</dbReference>
<dbReference type="PROSITE" id="PS50097">
    <property type="entry name" value="BTB"/>
    <property type="match status" value="1"/>
</dbReference>
<dbReference type="Gene3D" id="1.25.40.420">
    <property type="match status" value="1"/>
</dbReference>
<evidence type="ECO:0000313" key="3">
    <source>
        <dbReference type="EMBL" id="EXX56744.1"/>
    </source>
</evidence>
<reference evidence="3 4" key="1">
    <citation type="submission" date="2014-02" db="EMBL/GenBank/DDBJ databases">
        <title>Single nucleus genome sequencing reveals high similarity among nuclei of an endomycorrhizal fungus.</title>
        <authorList>
            <person name="Lin K."/>
            <person name="Geurts R."/>
            <person name="Zhang Z."/>
            <person name="Limpens E."/>
            <person name="Saunders D.G."/>
            <person name="Mu D."/>
            <person name="Pang E."/>
            <person name="Cao H."/>
            <person name="Cha H."/>
            <person name="Lin T."/>
            <person name="Zhou Q."/>
            <person name="Shang Y."/>
            <person name="Li Y."/>
            <person name="Ivanov S."/>
            <person name="Sharma T."/>
            <person name="Velzen R.V."/>
            <person name="Ruijter N.D."/>
            <person name="Aanen D.K."/>
            <person name="Win J."/>
            <person name="Kamoun S."/>
            <person name="Bisseling T."/>
            <person name="Huang S."/>
        </authorList>
    </citation>
    <scope>NUCLEOTIDE SEQUENCE [LARGE SCALE GENOMIC DNA]</scope>
    <source>
        <strain evidence="4">DAOM197198w</strain>
    </source>
</reference>
<organism evidence="3 4">
    <name type="scientific">Rhizophagus irregularis (strain DAOM 197198w)</name>
    <name type="common">Glomus intraradices</name>
    <dbReference type="NCBI Taxonomy" id="1432141"/>
    <lineage>
        <taxon>Eukaryota</taxon>
        <taxon>Fungi</taxon>
        <taxon>Fungi incertae sedis</taxon>
        <taxon>Mucoromycota</taxon>
        <taxon>Glomeromycotina</taxon>
        <taxon>Glomeromycetes</taxon>
        <taxon>Glomerales</taxon>
        <taxon>Glomeraceae</taxon>
        <taxon>Rhizophagus</taxon>
    </lineage>
</organism>
<proteinExistence type="predicted"/>
<dbReference type="Pfam" id="PF07534">
    <property type="entry name" value="TLD"/>
    <property type="match status" value="1"/>
</dbReference>
<keyword evidence="4" id="KW-1185">Reference proteome</keyword>
<dbReference type="Pfam" id="PF00651">
    <property type="entry name" value="BTB"/>
    <property type="match status" value="1"/>
</dbReference>
<name>A0A015JP60_RHIIW</name>
<dbReference type="SUPFAM" id="SSF54695">
    <property type="entry name" value="POZ domain"/>
    <property type="match status" value="1"/>
</dbReference>
<sequence length="468" mass="54480">MSLEYFQDLSNDLEKLLTTEKGYDVIIYVGENENIKEFHAHSNILCTRSQYFCTAFSNKKDGKFIFEKSNISPQIFKIILRFIYCGKIDLTKLLGPEVLDLLMALDELNFNSLIPHVQKYLINHQDKFLKQNPIEILETVYQHESFTDLWNYCLEKICEEPEILFNSDNFINLKAPLLKLILKRDDLVLDEIEIWNNLLKWGIAKNPSISLDITKWSNEDITIIERSLHGFIPLIRFYHISSDDFLDKIYPLKELLPKDLADDLVKFNIARNRKPNIDEIQPPRSIKPIYDSILIRNRHFAVFASWINKKENLHYNNVRNIPYKFNLLYRASRDGNTPAVFHAKCDNKGATIVVAKIENSEQIVGGYNPLYWNSSNCNMSIIDSFIYFFADKNNYETAKVSYSNGNEYSIRNYSGYGPMFGGGNDLIYSSDGMWYCNRGIYSSYHKIDGMPTGGFNVNDYEVFQVIEK</sequence>
<protein>
    <recommendedName>
        <fullName evidence="5">Kelch-like protein 17</fullName>
    </recommendedName>
</protein>
<dbReference type="InterPro" id="IPR000210">
    <property type="entry name" value="BTB/POZ_dom"/>
</dbReference>
<dbReference type="EMBL" id="JEMT01027544">
    <property type="protein sequence ID" value="EXX56744.1"/>
    <property type="molecule type" value="Genomic_DNA"/>
</dbReference>
<dbReference type="InterPro" id="IPR006571">
    <property type="entry name" value="TLDc_dom"/>
</dbReference>
<comment type="caution">
    <text evidence="3">The sequence shown here is derived from an EMBL/GenBank/DDBJ whole genome shotgun (WGS) entry which is preliminary data.</text>
</comment>
<gene>
    <name evidence="3" type="ORF">RirG_213380</name>
</gene>
<feature type="domain" description="BTB" evidence="1">
    <location>
        <begin position="23"/>
        <end position="92"/>
    </location>
</feature>
<dbReference type="PANTHER" id="PTHR24410">
    <property type="entry name" value="HL07962P-RELATED"/>
    <property type="match status" value="1"/>
</dbReference>
<accession>A0A015JP60</accession>
<evidence type="ECO:0000259" key="2">
    <source>
        <dbReference type="PROSITE" id="PS51886"/>
    </source>
</evidence>
<dbReference type="Gene3D" id="3.30.710.10">
    <property type="entry name" value="Potassium Channel Kv1.1, Chain A"/>
    <property type="match status" value="1"/>
</dbReference>
<dbReference type="Proteomes" id="UP000022910">
    <property type="component" value="Unassembled WGS sequence"/>
</dbReference>
<dbReference type="PROSITE" id="PS51886">
    <property type="entry name" value="TLDC"/>
    <property type="match status" value="1"/>
</dbReference>
<dbReference type="SMART" id="SM00225">
    <property type="entry name" value="BTB"/>
    <property type="match status" value="1"/>
</dbReference>
<dbReference type="PANTHER" id="PTHR24410:SF23">
    <property type="entry name" value="BTB DOMAIN-CONTAINING PROTEIN-RELATED"/>
    <property type="match status" value="1"/>
</dbReference>
<dbReference type="InterPro" id="IPR051481">
    <property type="entry name" value="BTB-POZ/Galectin-3-binding"/>
</dbReference>
<evidence type="ECO:0000313" key="4">
    <source>
        <dbReference type="Proteomes" id="UP000022910"/>
    </source>
</evidence>
<feature type="domain" description="TLDc" evidence="2">
    <location>
        <begin position="293"/>
        <end position="466"/>
    </location>
</feature>
<dbReference type="CDD" id="cd18186">
    <property type="entry name" value="BTB_POZ_ZBTB_KLHL-like"/>
    <property type="match status" value="1"/>
</dbReference>
<evidence type="ECO:0000259" key="1">
    <source>
        <dbReference type="PROSITE" id="PS50097"/>
    </source>
</evidence>
<dbReference type="AlphaFoldDB" id="A0A015JP60"/>
<dbReference type="HOGENOM" id="CLU_021542_0_1_1"/>